<name>E4X3G2_OIKDI</name>
<evidence type="ECO:0000313" key="1">
    <source>
        <dbReference type="EMBL" id="CBY18166.1"/>
    </source>
</evidence>
<reference evidence="1" key="1">
    <citation type="journal article" date="2010" name="Science">
        <title>Plasticity of animal genome architecture unmasked by rapid evolution of a pelagic tunicate.</title>
        <authorList>
            <person name="Denoeud F."/>
            <person name="Henriet S."/>
            <person name="Mungpakdee S."/>
            <person name="Aury J.M."/>
            <person name="Da Silva C."/>
            <person name="Brinkmann H."/>
            <person name="Mikhaleva J."/>
            <person name="Olsen L.C."/>
            <person name="Jubin C."/>
            <person name="Canestro C."/>
            <person name="Bouquet J.M."/>
            <person name="Danks G."/>
            <person name="Poulain J."/>
            <person name="Campsteijn C."/>
            <person name="Adamski M."/>
            <person name="Cross I."/>
            <person name="Yadetie F."/>
            <person name="Muffato M."/>
            <person name="Louis A."/>
            <person name="Butcher S."/>
            <person name="Tsagkogeorga G."/>
            <person name="Konrad A."/>
            <person name="Singh S."/>
            <person name="Jensen M.F."/>
            <person name="Cong E.H."/>
            <person name="Eikeseth-Otteraa H."/>
            <person name="Noel B."/>
            <person name="Anthouard V."/>
            <person name="Porcel B.M."/>
            <person name="Kachouri-Lafond R."/>
            <person name="Nishino A."/>
            <person name="Ugolini M."/>
            <person name="Chourrout P."/>
            <person name="Nishida H."/>
            <person name="Aasland R."/>
            <person name="Huzurbazar S."/>
            <person name="Westhof E."/>
            <person name="Delsuc F."/>
            <person name="Lehrach H."/>
            <person name="Reinhardt R."/>
            <person name="Weissenbach J."/>
            <person name="Roy S.W."/>
            <person name="Artiguenave F."/>
            <person name="Postlethwait J.H."/>
            <person name="Manak J.R."/>
            <person name="Thompson E.M."/>
            <person name="Jaillon O."/>
            <person name="Du Pasquier L."/>
            <person name="Boudinot P."/>
            <person name="Liberles D.A."/>
            <person name="Volff J.N."/>
            <person name="Philippe H."/>
            <person name="Lenhard B."/>
            <person name="Roest Crollius H."/>
            <person name="Wincker P."/>
            <person name="Chourrout D."/>
        </authorList>
    </citation>
    <scope>NUCLEOTIDE SEQUENCE [LARGE SCALE GENOMIC DNA]</scope>
</reference>
<evidence type="ECO:0000313" key="2">
    <source>
        <dbReference type="Proteomes" id="UP000001307"/>
    </source>
</evidence>
<accession>E4X3G2</accession>
<protein>
    <submittedName>
        <fullName evidence="1">Uncharacterized protein</fullName>
    </submittedName>
</protein>
<organism evidence="1">
    <name type="scientific">Oikopleura dioica</name>
    <name type="common">Tunicate</name>
    <dbReference type="NCBI Taxonomy" id="34765"/>
    <lineage>
        <taxon>Eukaryota</taxon>
        <taxon>Metazoa</taxon>
        <taxon>Chordata</taxon>
        <taxon>Tunicata</taxon>
        <taxon>Appendicularia</taxon>
        <taxon>Copelata</taxon>
        <taxon>Oikopleuridae</taxon>
        <taxon>Oikopleura</taxon>
    </lineage>
</organism>
<dbReference type="AlphaFoldDB" id="E4X3G2"/>
<keyword evidence="2" id="KW-1185">Reference proteome</keyword>
<gene>
    <name evidence="1" type="ORF">GSOID_T00017803001</name>
</gene>
<dbReference type="EMBL" id="FN653023">
    <property type="protein sequence ID" value="CBY18166.1"/>
    <property type="molecule type" value="Genomic_DNA"/>
</dbReference>
<sequence length="108" mass="12441">MLQHSKPFHGQHELSALVNEGNNNNEPVVVEEAEQTLDTRPATGVTRKINPLTMLRQAFRRKQWDLVNFYLGKGISLDDLPVRRRKAKQQLPRIKSITVHLEGPEVFF</sequence>
<proteinExistence type="predicted"/>
<dbReference type="Proteomes" id="UP000001307">
    <property type="component" value="Unassembled WGS sequence"/>
</dbReference>
<dbReference type="OrthoDB" id="10360169at2759"/>
<dbReference type="InParanoid" id="E4X3G2"/>